<dbReference type="InterPro" id="IPR003439">
    <property type="entry name" value="ABC_transporter-like_ATP-bd"/>
</dbReference>
<evidence type="ECO:0000256" key="2">
    <source>
        <dbReference type="ARBA" id="ARBA00022737"/>
    </source>
</evidence>
<feature type="domain" description="ABC transporter" evidence="6">
    <location>
        <begin position="393"/>
        <end position="610"/>
    </location>
</feature>
<dbReference type="PANTHER" id="PTHR19211">
    <property type="entry name" value="ATP-BINDING TRANSPORT PROTEIN-RELATED"/>
    <property type="match status" value="1"/>
</dbReference>
<dbReference type="GO" id="GO:0016887">
    <property type="term" value="F:ATP hydrolysis activity"/>
    <property type="evidence" value="ECO:0007669"/>
    <property type="project" value="InterPro"/>
</dbReference>
<dbReference type="CDD" id="cd03221">
    <property type="entry name" value="ABCF_EF-3"/>
    <property type="match status" value="2"/>
</dbReference>
<dbReference type="InterPro" id="IPR032781">
    <property type="entry name" value="ABC_tran_Xtn"/>
</dbReference>
<protein>
    <submittedName>
        <fullName evidence="7">ATP-binding cassette sub-family F member 2</fullName>
    </submittedName>
</protein>
<dbReference type="PROSITE" id="PS00211">
    <property type="entry name" value="ABC_TRANSPORTER_1"/>
    <property type="match status" value="1"/>
</dbReference>
<evidence type="ECO:0000256" key="5">
    <source>
        <dbReference type="SAM" id="MobiDB-lite"/>
    </source>
</evidence>
<dbReference type="AlphaFoldDB" id="A0A1W0W8N4"/>
<feature type="region of interest" description="Disordered" evidence="5">
    <location>
        <begin position="626"/>
        <end position="653"/>
    </location>
</feature>
<evidence type="ECO:0000256" key="1">
    <source>
        <dbReference type="ARBA" id="ARBA00011054"/>
    </source>
</evidence>
<sequence>MASISKQKRAAKKGDSKASSGTATPTTNGSTTSNGHGAVTQNGNKDQLVANLEAELRELDVSAEFRTSTGVLTSHPLSQDLKIYNFSVSFYGAELLTDTNLELNAGNRYGLIGLNGSGKSALLSVLGRREVDIPRGLDIFHLHREMAPVDKTALQCVVEVDEERMELEREAEELAHSTDDEAQAHLMDIYERLDELGADTAETRAAQILHGLGFTKQMQATKVKDFSGGWRMRVSLARALYLKPAILLLDEPTNHLDLDACVWLEEELKTYKRILVVVSHSQDFMNGVCSHIIHLHDKKLKVFGGNYDSFVKTRSEQLENQLKQYKWEQDQISHMKDYIARFGHGSAKLARQAQSKEKTLAKMVQGGLTEQVVKDKLTTFAFPDPGTIPPPVIMVQKVSFRYDDTKPYIYTDLEFGIDLDSRIALVGPNGAGKSTLLKLLVNELMPTDGMIRKHPHVRIGRYHQHLQDMLDVNLSPVDFMMKTFPDIKEVEVMRRIIGQYGLTGRQQTCPIKQLSDGQRCRVVFAWLAYQNPHLLLLDEPTNHLDMETIDALADALNDFTGGIILVSHDFRLINQVAEEIWICEHQKVTKWTGGIQKYKEHLRNKISKERALEAAKAEALLAAKSNTKSAASVVKGSTAPLKSSSAPIKNGKK</sequence>
<dbReference type="Proteomes" id="UP000192578">
    <property type="component" value="Unassembled WGS sequence"/>
</dbReference>
<feature type="compositionally biased region" description="Basic residues" evidence="5">
    <location>
        <begin position="1"/>
        <end position="11"/>
    </location>
</feature>
<feature type="region of interest" description="Disordered" evidence="5">
    <location>
        <begin position="1"/>
        <end position="42"/>
    </location>
</feature>
<keyword evidence="2" id="KW-0677">Repeat</keyword>
<organism evidence="7 8">
    <name type="scientific">Hypsibius exemplaris</name>
    <name type="common">Freshwater tardigrade</name>
    <dbReference type="NCBI Taxonomy" id="2072580"/>
    <lineage>
        <taxon>Eukaryota</taxon>
        <taxon>Metazoa</taxon>
        <taxon>Ecdysozoa</taxon>
        <taxon>Tardigrada</taxon>
        <taxon>Eutardigrada</taxon>
        <taxon>Parachela</taxon>
        <taxon>Hypsibioidea</taxon>
        <taxon>Hypsibiidae</taxon>
        <taxon>Hypsibius</taxon>
    </lineage>
</organism>
<dbReference type="SMART" id="SM00382">
    <property type="entry name" value="AAA"/>
    <property type="match status" value="2"/>
</dbReference>
<evidence type="ECO:0000256" key="4">
    <source>
        <dbReference type="ARBA" id="ARBA00022840"/>
    </source>
</evidence>
<dbReference type="FunFam" id="3.40.50.300:FF:000683">
    <property type="entry name" value="Abc transporter f family member 1"/>
    <property type="match status" value="1"/>
</dbReference>
<dbReference type="Pfam" id="PF00005">
    <property type="entry name" value="ABC_tran"/>
    <property type="match status" value="2"/>
</dbReference>
<comment type="caution">
    <text evidence="7">The sequence shown here is derived from an EMBL/GenBank/DDBJ whole genome shotgun (WGS) entry which is preliminary data.</text>
</comment>
<dbReference type="GO" id="GO:0005524">
    <property type="term" value="F:ATP binding"/>
    <property type="evidence" value="ECO:0007669"/>
    <property type="project" value="UniProtKB-KW"/>
</dbReference>
<feature type="compositionally biased region" description="Low complexity" evidence="5">
    <location>
        <begin position="18"/>
        <end position="38"/>
    </location>
</feature>
<dbReference type="PANTHER" id="PTHR19211:SF15">
    <property type="entry name" value="ATP-BINDING CASSETTE SUB-FAMILY F MEMBER 2"/>
    <property type="match status" value="1"/>
</dbReference>
<evidence type="ECO:0000256" key="3">
    <source>
        <dbReference type="ARBA" id="ARBA00022741"/>
    </source>
</evidence>
<reference evidence="8" key="1">
    <citation type="submission" date="2017-01" db="EMBL/GenBank/DDBJ databases">
        <title>Comparative genomics of anhydrobiosis in the tardigrade Hypsibius dujardini.</title>
        <authorList>
            <person name="Yoshida Y."/>
            <person name="Koutsovoulos G."/>
            <person name="Laetsch D."/>
            <person name="Stevens L."/>
            <person name="Kumar S."/>
            <person name="Horikawa D."/>
            <person name="Ishino K."/>
            <person name="Komine S."/>
            <person name="Tomita M."/>
            <person name="Blaxter M."/>
            <person name="Arakawa K."/>
        </authorList>
    </citation>
    <scope>NUCLEOTIDE SEQUENCE [LARGE SCALE GENOMIC DNA]</scope>
    <source>
        <strain evidence="8">Z151</strain>
    </source>
</reference>
<keyword evidence="3" id="KW-0547">Nucleotide-binding</keyword>
<dbReference type="Pfam" id="PF12848">
    <property type="entry name" value="ABC_tran_Xtn"/>
    <property type="match status" value="1"/>
</dbReference>
<keyword evidence="4 7" id="KW-0067">ATP-binding</keyword>
<dbReference type="FunFam" id="3.40.50.300:FF:000104">
    <property type="entry name" value="ATP-binding cassette sub-family F member 3"/>
    <property type="match status" value="1"/>
</dbReference>
<dbReference type="InterPro" id="IPR003593">
    <property type="entry name" value="AAA+_ATPase"/>
</dbReference>
<dbReference type="InterPro" id="IPR027417">
    <property type="entry name" value="P-loop_NTPase"/>
</dbReference>
<evidence type="ECO:0000313" key="8">
    <source>
        <dbReference type="Proteomes" id="UP000192578"/>
    </source>
</evidence>
<dbReference type="PROSITE" id="PS50893">
    <property type="entry name" value="ABC_TRANSPORTER_2"/>
    <property type="match status" value="2"/>
</dbReference>
<comment type="similarity">
    <text evidence="1">Belongs to the ABC transporter superfamily. ABCF family. EF3 subfamily.</text>
</comment>
<evidence type="ECO:0000313" key="7">
    <source>
        <dbReference type="EMBL" id="OQV11530.1"/>
    </source>
</evidence>
<feature type="domain" description="ABC transporter" evidence="6">
    <location>
        <begin position="81"/>
        <end position="322"/>
    </location>
</feature>
<dbReference type="InterPro" id="IPR050611">
    <property type="entry name" value="ABCF"/>
</dbReference>
<name>A0A1W0W8N4_HYPEX</name>
<keyword evidence="8" id="KW-1185">Reference proteome</keyword>
<dbReference type="OrthoDB" id="2110130at2759"/>
<accession>A0A1W0W8N4</accession>
<dbReference type="Gene3D" id="3.40.50.300">
    <property type="entry name" value="P-loop containing nucleotide triphosphate hydrolases"/>
    <property type="match status" value="2"/>
</dbReference>
<dbReference type="InterPro" id="IPR017871">
    <property type="entry name" value="ABC_transporter-like_CS"/>
</dbReference>
<dbReference type="EMBL" id="MTYJ01000169">
    <property type="protein sequence ID" value="OQV11530.1"/>
    <property type="molecule type" value="Genomic_DNA"/>
</dbReference>
<proteinExistence type="inferred from homology"/>
<gene>
    <name evidence="7" type="ORF">BV898_14186</name>
</gene>
<dbReference type="SUPFAM" id="SSF52540">
    <property type="entry name" value="P-loop containing nucleoside triphosphate hydrolases"/>
    <property type="match status" value="2"/>
</dbReference>
<evidence type="ECO:0000259" key="6">
    <source>
        <dbReference type="PROSITE" id="PS50893"/>
    </source>
</evidence>